<keyword evidence="3" id="KW-1003">Cell membrane</keyword>
<dbReference type="GO" id="GO:0005886">
    <property type="term" value="C:plasma membrane"/>
    <property type="evidence" value="ECO:0007669"/>
    <property type="project" value="UniProtKB-SubCell"/>
</dbReference>
<evidence type="ECO:0000313" key="9">
    <source>
        <dbReference type="EMBL" id="GCE29501.1"/>
    </source>
</evidence>
<dbReference type="PROSITE" id="PS50928">
    <property type="entry name" value="ABC_TM1"/>
    <property type="match status" value="1"/>
</dbReference>
<reference evidence="10" key="1">
    <citation type="submission" date="2018-12" db="EMBL/GenBank/DDBJ databases">
        <title>Tengunoibacter tsumagoiensis gen. nov., sp. nov., Dictyobacter kobayashii sp. nov., D. alpinus sp. nov., and D. joshuensis sp. nov. and description of Dictyobacteraceae fam. nov. within the order Ktedonobacterales isolated from Tengu-no-mugimeshi.</title>
        <authorList>
            <person name="Wang C.M."/>
            <person name="Zheng Y."/>
            <person name="Sakai Y."/>
            <person name="Toyoda A."/>
            <person name="Minakuchi Y."/>
            <person name="Abe K."/>
            <person name="Yokota A."/>
            <person name="Yabe S."/>
        </authorList>
    </citation>
    <scope>NUCLEOTIDE SEQUENCE [LARGE SCALE GENOMIC DNA]</scope>
    <source>
        <strain evidence="10">Uno16</strain>
    </source>
</reference>
<organism evidence="9 10">
    <name type="scientific">Dictyobacter alpinus</name>
    <dbReference type="NCBI Taxonomy" id="2014873"/>
    <lineage>
        <taxon>Bacteria</taxon>
        <taxon>Bacillati</taxon>
        <taxon>Chloroflexota</taxon>
        <taxon>Ktedonobacteria</taxon>
        <taxon>Ktedonobacterales</taxon>
        <taxon>Dictyobacteraceae</taxon>
        <taxon>Dictyobacter</taxon>
    </lineage>
</organism>
<dbReference type="GO" id="GO:0055085">
    <property type="term" value="P:transmembrane transport"/>
    <property type="evidence" value="ECO:0007669"/>
    <property type="project" value="InterPro"/>
</dbReference>
<dbReference type="SMART" id="SM00564">
    <property type="entry name" value="PQQ"/>
    <property type="match status" value="3"/>
</dbReference>
<evidence type="ECO:0000256" key="3">
    <source>
        <dbReference type="ARBA" id="ARBA00022475"/>
    </source>
</evidence>
<dbReference type="PANTHER" id="PTHR30193">
    <property type="entry name" value="ABC TRANSPORTER PERMEASE PROTEIN"/>
    <property type="match status" value="1"/>
</dbReference>
<keyword evidence="6 7" id="KW-0472">Membrane</keyword>
<keyword evidence="2 7" id="KW-0813">Transport</keyword>
<feature type="transmembrane region" description="Helical" evidence="7">
    <location>
        <begin position="530"/>
        <end position="551"/>
    </location>
</feature>
<feature type="transmembrane region" description="Helical" evidence="7">
    <location>
        <begin position="581"/>
        <end position="604"/>
    </location>
</feature>
<dbReference type="SUPFAM" id="SSF161098">
    <property type="entry name" value="MetI-like"/>
    <property type="match status" value="1"/>
</dbReference>
<dbReference type="AlphaFoldDB" id="A0A402BDK6"/>
<dbReference type="SUPFAM" id="SSF69322">
    <property type="entry name" value="Tricorn protease domain 2"/>
    <property type="match status" value="1"/>
</dbReference>
<feature type="transmembrane region" description="Helical" evidence="7">
    <location>
        <begin position="475"/>
        <end position="496"/>
    </location>
</feature>
<evidence type="ECO:0000313" key="10">
    <source>
        <dbReference type="Proteomes" id="UP000287171"/>
    </source>
</evidence>
<evidence type="ECO:0000256" key="6">
    <source>
        <dbReference type="ARBA" id="ARBA00023136"/>
    </source>
</evidence>
<dbReference type="InterPro" id="IPR000515">
    <property type="entry name" value="MetI-like"/>
</dbReference>
<comment type="caution">
    <text evidence="9">The sequence shown here is derived from an EMBL/GenBank/DDBJ whole genome shotgun (WGS) entry which is preliminary data.</text>
</comment>
<feature type="transmembrane region" description="Helical" evidence="7">
    <location>
        <begin position="381"/>
        <end position="407"/>
    </location>
</feature>
<dbReference type="Proteomes" id="UP000287171">
    <property type="component" value="Unassembled WGS sequence"/>
</dbReference>
<evidence type="ECO:0000256" key="2">
    <source>
        <dbReference type="ARBA" id="ARBA00022448"/>
    </source>
</evidence>
<dbReference type="PANTHER" id="PTHR30193:SF37">
    <property type="entry name" value="INNER MEMBRANE ABC TRANSPORTER PERMEASE PROTEIN YCJO"/>
    <property type="match status" value="1"/>
</dbReference>
<dbReference type="InterPro" id="IPR002372">
    <property type="entry name" value="PQQ_rpt_dom"/>
</dbReference>
<feature type="domain" description="ABC transmembrane type-1" evidence="8">
    <location>
        <begin position="440"/>
        <end position="655"/>
    </location>
</feature>
<feature type="transmembrane region" description="Helical" evidence="7">
    <location>
        <begin position="340"/>
        <end position="361"/>
    </location>
</feature>
<evidence type="ECO:0000256" key="7">
    <source>
        <dbReference type="RuleBase" id="RU363032"/>
    </source>
</evidence>
<accession>A0A402BDK6</accession>
<dbReference type="EMBL" id="BIFT01000002">
    <property type="protein sequence ID" value="GCE29501.1"/>
    <property type="molecule type" value="Genomic_DNA"/>
</dbReference>
<evidence type="ECO:0000256" key="1">
    <source>
        <dbReference type="ARBA" id="ARBA00004651"/>
    </source>
</evidence>
<dbReference type="Gene3D" id="2.130.10.10">
    <property type="entry name" value="YVTN repeat-like/Quinoprotein amine dehydrogenase"/>
    <property type="match status" value="1"/>
</dbReference>
<evidence type="ECO:0000259" key="8">
    <source>
        <dbReference type="PROSITE" id="PS50928"/>
    </source>
</evidence>
<dbReference type="Pfam" id="PF00528">
    <property type="entry name" value="BPD_transp_1"/>
    <property type="match status" value="1"/>
</dbReference>
<dbReference type="InterPro" id="IPR051393">
    <property type="entry name" value="ABC_transporter_permease"/>
</dbReference>
<name>A0A402BDK6_9CHLR</name>
<dbReference type="Pfam" id="PF13360">
    <property type="entry name" value="PQQ_2"/>
    <property type="match status" value="1"/>
</dbReference>
<dbReference type="Gene3D" id="1.10.3720.10">
    <property type="entry name" value="MetI-like"/>
    <property type="match status" value="1"/>
</dbReference>
<keyword evidence="10" id="KW-1185">Reference proteome</keyword>
<feature type="transmembrane region" description="Helical" evidence="7">
    <location>
        <begin position="440"/>
        <end position="468"/>
    </location>
</feature>
<protein>
    <recommendedName>
        <fullName evidence="8">ABC transmembrane type-1 domain-containing protein</fullName>
    </recommendedName>
</protein>
<proteinExistence type="inferred from homology"/>
<keyword evidence="5 7" id="KW-1133">Transmembrane helix</keyword>
<evidence type="ECO:0000256" key="4">
    <source>
        <dbReference type="ARBA" id="ARBA00022692"/>
    </source>
</evidence>
<dbReference type="CDD" id="cd06261">
    <property type="entry name" value="TM_PBP2"/>
    <property type="match status" value="1"/>
</dbReference>
<sequence length="667" mass="73180">MKRVSLFRSLPHTFAGRLVIGFGFLFALVNVGALVFILRQSSEQPLLTAHSGQSQGVVMTTPLNAHRILVATLTNEVLLEENGVILRRAHFNDPVGGTAAGTSSSGQEYYVGTTDGTISVLDSTFQRMRSLHVNGRIVGMSAAPDGGIFVAYGVGAYSSDYAITRFPSGVAVPTFTTKINFTISALSSTGSVIAYGTQNSQVGMLDVRSGKALWSATLLQPVSRILLLPEGRMLVGDSGGNIILLNGQGQVIWNLSASQYTIRSLAFNQNDDRFLVGDATGQLFVLDPSGNILTTQNVVNSDIQEILPNGQAYTLVPRDGQWQTLHPGAFGSIMLENAAFPFWIGFNIVCLGGLLVSIILATRRLRLSSKRILTSMKRTRLAYFFTIPALVIILLFNYLPALMALYYSFTNFSLQNITQYVGLQNYSNILLHDTYFRIGLLNMVLLIVASVLKTITFPLLAAELVFWVRNSVHRYIFRTLFVLPAVVPALVLTFMWRMVYDPNSGLLNQIASLLGAPQWQHAWLGEESTALAAIIGVGFPFISAFAFLVYMGGLLNINPELYDAAQVDGANWFTRFRTIDLYFLLPQFRVLLFFVVAGTVQGFVDIFVLTKGGPGTVTYVPALQMYFNLSDGHFGYASAIGVILFIIIVVPTVFVLRFRRQTVEEVA</sequence>
<evidence type="ECO:0000256" key="5">
    <source>
        <dbReference type="ARBA" id="ARBA00022989"/>
    </source>
</evidence>
<comment type="subcellular location">
    <subcellularLocation>
        <location evidence="1 7">Cell membrane</location>
        <topology evidence="1 7">Multi-pass membrane protein</topology>
    </subcellularLocation>
</comment>
<gene>
    <name evidence="9" type="ORF">KDA_49850</name>
</gene>
<feature type="transmembrane region" description="Helical" evidence="7">
    <location>
        <begin position="634"/>
        <end position="656"/>
    </location>
</feature>
<dbReference type="InterPro" id="IPR018391">
    <property type="entry name" value="PQQ_b-propeller_rpt"/>
</dbReference>
<dbReference type="InterPro" id="IPR015943">
    <property type="entry name" value="WD40/YVTN_repeat-like_dom_sf"/>
</dbReference>
<comment type="similarity">
    <text evidence="7">Belongs to the binding-protein-dependent transport system permease family.</text>
</comment>
<keyword evidence="4 7" id="KW-0812">Transmembrane</keyword>
<dbReference type="InterPro" id="IPR035906">
    <property type="entry name" value="MetI-like_sf"/>
</dbReference>
<dbReference type="RefSeq" id="WP_161982374.1">
    <property type="nucleotide sequence ID" value="NZ_BIFT01000002.1"/>
</dbReference>